<evidence type="ECO:0000313" key="4">
    <source>
        <dbReference type="Proteomes" id="UP001179952"/>
    </source>
</evidence>
<dbReference type="Proteomes" id="UP001179952">
    <property type="component" value="Unassembled WGS sequence"/>
</dbReference>
<name>A0AAV9A892_ACOGR</name>
<feature type="region of interest" description="Disordered" evidence="1">
    <location>
        <begin position="1"/>
        <end position="27"/>
    </location>
</feature>
<sequence>MDPRRARQRRHRRQHGRHHSALHGGDDYSNYQHKGLIVLMLKTFSKVLSNGKFKSATHRVIRKEGKERYSFAFFSNVDPEKWLEPLPQFTEDAGEAPKYRRFLYKEYLQLRMRNKTHPPSRPEDAIDISYYAV</sequence>
<dbReference type="AlphaFoldDB" id="A0AAV9A892"/>
<dbReference type="InterPro" id="IPR044861">
    <property type="entry name" value="IPNS-like_FE2OG_OXY"/>
</dbReference>
<evidence type="ECO:0000256" key="1">
    <source>
        <dbReference type="SAM" id="MobiDB-lite"/>
    </source>
</evidence>
<dbReference type="SUPFAM" id="SSF51197">
    <property type="entry name" value="Clavaminate synthase-like"/>
    <property type="match status" value="1"/>
</dbReference>
<dbReference type="Pfam" id="PF03171">
    <property type="entry name" value="2OG-FeII_Oxy"/>
    <property type="match status" value="1"/>
</dbReference>
<evidence type="ECO:0000313" key="3">
    <source>
        <dbReference type="EMBL" id="KAK1260170.1"/>
    </source>
</evidence>
<dbReference type="EMBL" id="JAUJYN010000011">
    <property type="protein sequence ID" value="KAK1260170.1"/>
    <property type="molecule type" value="Genomic_DNA"/>
</dbReference>
<feature type="domain" description="Isopenicillin N synthase-like Fe(2+) 2OG dioxygenase" evidence="2">
    <location>
        <begin position="28"/>
        <end position="75"/>
    </location>
</feature>
<reference evidence="3" key="1">
    <citation type="journal article" date="2023" name="Nat. Commun.">
        <title>Diploid and tetraploid genomes of Acorus and the evolution of monocots.</title>
        <authorList>
            <person name="Ma L."/>
            <person name="Liu K.W."/>
            <person name="Li Z."/>
            <person name="Hsiao Y.Y."/>
            <person name="Qi Y."/>
            <person name="Fu T."/>
            <person name="Tang G.D."/>
            <person name="Zhang D."/>
            <person name="Sun W.H."/>
            <person name="Liu D.K."/>
            <person name="Li Y."/>
            <person name="Chen G.Z."/>
            <person name="Liu X.D."/>
            <person name="Liao X.Y."/>
            <person name="Jiang Y.T."/>
            <person name="Yu X."/>
            <person name="Hao Y."/>
            <person name="Huang J."/>
            <person name="Zhao X.W."/>
            <person name="Ke S."/>
            <person name="Chen Y.Y."/>
            <person name="Wu W.L."/>
            <person name="Hsu J.L."/>
            <person name="Lin Y.F."/>
            <person name="Huang M.D."/>
            <person name="Li C.Y."/>
            <person name="Huang L."/>
            <person name="Wang Z.W."/>
            <person name="Zhao X."/>
            <person name="Zhong W.Y."/>
            <person name="Peng D.H."/>
            <person name="Ahmad S."/>
            <person name="Lan S."/>
            <person name="Zhang J.S."/>
            <person name="Tsai W.C."/>
            <person name="Van de Peer Y."/>
            <person name="Liu Z.J."/>
        </authorList>
    </citation>
    <scope>NUCLEOTIDE SEQUENCE</scope>
    <source>
        <strain evidence="3">SCP</strain>
    </source>
</reference>
<feature type="compositionally biased region" description="Basic residues" evidence="1">
    <location>
        <begin position="1"/>
        <end position="21"/>
    </location>
</feature>
<organism evidence="3 4">
    <name type="scientific">Acorus gramineus</name>
    <name type="common">Dwarf sweet flag</name>
    <dbReference type="NCBI Taxonomy" id="55184"/>
    <lineage>
        <taxon>Eukaryota</taxon>
        <taxon>Viridiplantae</taxon>
        <taxon>Streptophyta</taxon>
        <taxon>Embryophyta</taxon>
        <taxon>Tracheophyta</taxon>
        <taxon>Spermatophyta</taxon>
        <taxon>Magnoliopsida</taxon>
        <taxon>Liliopsida</taxon>
        <taxon>Acoraceae</taxon>
        <taxon>Acorus</taxon>
    </lineage>
</organism>
<keyword evidence="4" id="KW-1185">Reference proteome</keyword>
<protein>
    <submittedName>
        <fullName evidence="3">1-aminocyclopropane-1-carboxylate oxidase 5</fullName>
    </submittedName>
</protein>
<reference evidence="3" key="2">
    <citation type="submission" date="2023-06" db="EMBL/GenBank/DDBJ databases">
        <authorList>
            <person name="Ma L."/>
            <person name="Liu K.-W."/>
            <person name="Li Z."/>
            <person name="Hsiao Y.-Y."/>
            <person name="Qi Y."/>
            <person name="Fu T."/>
            <person name="Tang G."/>
            <person name="Zhang D."/>
            <person name="Sun W.-H."/>
            <person name="Liu D.-K."/>
            <person name="Li Y."/>
            <person name="Chen G.-Z."/>
            <person name="Liu X.-D."/>
            <person name="Liao X.-Y."/>
            <person name="Jiang Y.-T."/>
            <person name="Yu X."/>
            <person name="Hao Y."/>
            <person name="Huang J."/>
            <person name="Zhao X.-W."/>
            <person name="Ke S."/>
            <person name="Chen Y.-Y."/>
            <person name="Wu W.-L."/>
            <person name="Hsu J.-L."/>
            <person name="Lin Y.-F."/>
            <person name="Huang M.-D."/>
            <person name="Li C.-Y."/>
            <person name="Huang L."/>
            <person name="Wang Z.-W."/>
            <person name="Zhao X."/>
            <person name="Zhong W.-Y."/>
            <person name="Peng D.-H."/>
            <person name="Ahmad S."/>
            <person name="Lan S."/>
            <person name="Zhang J.-S."/>
            <person name="Tsai W.-C."/>
            <person name="Van De Peer Y."/>
            <person name="Liu Z.-J."/>
        </authorList>
    </citation>
    <scope>NUCLEOTIDE SEQUENCE</scope>
    <source>
        <strain evidence="3">SCP</strain>
        <tissue evidence="3">Leaves</tissue>
    </source>
</reference>
<proteinExistence type="predicted"/>
<evidence type="ECO:0000259" key="2">
    <source>
        <dbReference type="Pfam" id="PF03171"/>
    </source>
</evidence>
<comment type="caution">
    <text evidence="3">The sequence shown here is derived from an EMBL/GenBank/DDBJ whole genome shotgun (WGS) entry which is preliminary data.</text>
</comment>
<dbReference type="InterPro" id="IPR027443">
    <property type="entry name" value="IPNS-like_sf"/>
</dbReference>
<dbReference type="Gene3D" id="2.60.120.330">
    <property type="entry name" value="B-lactam Antibiotic, Isopenicillin N Synthase, Chain"/>
    <property type="match status" value="1"/>
</dbReference>
<gene>
    <name evidence="3" type="ORF">QJS04_geneDACA013394</name>
</gene>
<accession>A0AAV9A892</accession>